<dbReference type="PANTHER" id="PTHR19353:SF19">
    <property type="entry name" value="DELTA(5) FATTY ACID DESATURASE C-RELATED"/>
    <property type="match status" value="1"/>
</dbReference>
<keyword evidence="1" id="KW-0812">Transmembrane</keyword>
<dbReference type="STRING" id="82996.ADP72_21795"/>
<organism evidence="3 4">
    <name type="scientific">Serratia plymuthica</name>
    <dbReference type="NCBI Taxonomy" id="82996"/>
    <lineage>
        <taxon>Bacteria</taxon>
        <taxon>Pseudomonadati</taxon>
        <taxon>Pseudomonadota</taxon>
        <taxon>Gammaproteobacteria</taxon>
        <taxon>Enterobacterales</taxon>
        <taxon>Yersiniaceae</taxon>
        <taxon>Serratia</taxon>
    </lineage>
</organism>
<accession>A0A2X4UUX0</accession>
<feature type="domain" description="Fatty acid desaturase" evidence="2">
    <location>
        <begin position="66"/>
        <end position="340"/>
    </location>
</feature>
<dbReference type="Pfam" id="PF00487">
    <property type="entry name" value="FA_desaturase"/>
    <property type="match status" value="1"/>
</dbReference>
<gene>
    <name evidence="3" type="ORF">NCTC12961_03542</name>
</gene>
<evidence type="ECO:0000313" key="3">
    <source>
        <dbReference type="EMBL" id="SQI42219.1"/>
    </source>
</evidence>
<name>A0A2X4UUX0_SERPL</name>
<feature type="transmembrane region" description="Helical" evidence="1">
    <location>
        <begin position="164"/>
        <end position="184"/>
    </location>
</feature>
<reference evidence="3 4" key="1">
    <citation type="submission" date="2018-06" db="EMBL/GenBank/DDBJ databases">
        <authorList>
            <consortium name="Pathogen Informatics"/>
            <person name="Doyle S."/>
        </authorList>
    </citation>
    <scope>NUCLEOTIDE SEQUENCE [LARGE SCALE GENOMIC DNA]</scope>
    <source>
        <strain evidence="3 4">NCTC12961</strain>
    </source>
</reference>
<dbReference type="GO" id="GO:0016020">
    <property type="term" value="C:membrane"/>
    <property type="evidence" value="ECO:0007669"/>
    <property type="project" value="TreeGrafter"/>
</dbReference>
<dbReference type="CDD" id="cd03506">
    <property type="entry name" value="Delta6-FADS-like"/>
    <property type="match status" value="1"/>
</dbReference>
<proteinExistence type="predicted"/>
<dbReference type="EMBL" id="LS483469">
    <property type="protein sequence ID" value="SQI42219.1"/>
    <property type="molecule type" value="Genomic_DNA"/>
</dbReference>
<dbReference type="GO" id="GO:0016717">
    <property type="term" value="F:oxidoreductase activity, acting on paired donors, with oxidation of a pair of donors resulting in the reduction of molecular oxygen to two molecules of water"/>
    <property type="evidence" value="ECO:0007669"/>
    <property type="project" value="TreeGrafter"/>
</dbReference>
<dbReference type="GO" id="GO:0008610">
    <property type="term" value="P:lipid biosynthetic process"/>
    <property type="evidence" value="ECO:0007669"/>
    <property type="project" value="UniProtKB-ARBA"/>
</dbReference>
<feature type="transmembrane region" description="Helical" evidence="1">
    <location>
        <begin position="42"/>
        <end position="59"/>
    </location>
</feature>
<protein>
    <submittedName>
        <fullName evidence="3">Fatty acid desaturase</fullName>
    </submittedName>
</protein>
<dbReference type="PANTHER" id="PTHR19353">
    <property type="entry name" value="FATTY ACID DESATURASE 2"/>
    <property type="match status" value="1"/>
</dbReference>
<evidence type="ECO:0000313" key="4">
    <source>
        <dbReference type="Proteomes" id="UP000248897"/>
    </source>
</evidence>
<dbReference type="Proteomes" id="UP000248897">
    <property type="component" value="Chromosome 1"/>
</dbReference>
<feature type="transmembrane region" description="Helical" evidence="1">
    <location>
        <begin position="237"/>
        <end position="260"/>
    </location>
</feature>
<keyword evidence="1" id="KW-0472">Membrane</keyword>
<dbReference type="InterPro" id="IPR012171">
    <property type="entry name" value="Fatty_acid_desaturase"/>
</dbReference>
<dbReference type="InterPro" id="IPR005804">
    <property type="entry name" value="FA_desaturase_dom"/>
</dbReference>
<feature type="transmembrane region" description="Helical" evidence="1">
    <location>
        <begin position="65"/>
        <end position="84"/>
    </location>
</feature>
<keyword evidence="1" id="KW-1133">Transmembrane helix</keyword>
<feature type="transmembrane region" description="Helical" evidence="1">
    <location>
        <begin position="204"/>
        <end position="225"/>
    </location>
</feature>
<evidence type="ECO:0000259" key="2">
    <source>
        <dbReference type="Pfam" id="PF00487"/>
    </source>
</evidence>
<sequence>MADTLSPLSFPAAGEQAFHRALKRAAHAYLADDHRYADAGRLALATLLLALCGGFYALALMQQQAWAFFGCYFLFVMMGMLLNVNVNHDASHNAFLRAPWANRLVGRLVTLPLGVDPDYWRVRHVEYHHVYANVEHYDLDTEENGFFRQTPFQRWRKHMRYQHLYWPLIAALSLPYIAWIFDWSDRLGKTPLHEKNILPGRGGWAVFILCKIGHLLLVLGVPLVLCQHNGIGWPWVLLTYTLSQMCASLLVVFLLLGTHWAQAEFYPVPEGTSMPHGWYRHNFATACDWLTSPRWLQHLTGGLNYHLTHHLFPGWNHRHYPALANIVAQLAAQHGMEYRCIGYRELLAQQQQFYAAWGNHEAAASADFPAR</sequence>
<dbReference type="AlphaFoldDB" id="A0A2X4UUX0"/>
<evidence type="ECO:0000256" key="1">
    <source>
        <dbReference type="SAM" id="Phobius"/>
    </source>
</evidence>